<feature type="signal peptide" evidence="1">
    <location>
        <begin position="1"/>
        <end position="18"/>
    </location>
</feature>
<keyword evidence="4" id="KW-1185">Reference proteome</keyword>
<dbReference type="Proteomes" id="UP001497527">
    <property type="component" value="Unassembled WGS sequence"/>
</dbReference>
<evidence type="ECO:0000313" key="4">
    <source>
        <dbReference type="Proteomes" id="UP001497527"/>
    </source>
</evidence>
<dbReference type="Gene3D" id="2.115.10.20">
    <property type="entry name" value="Glycosyl hydrolase domain, family 43"/>
    <property type="match status" value="1"/>
</dbReference>
<proteinExistence type="predicted"/>
<gene>
    <name evidence="3" type="ORF">T190423A01A_20015</name>
</gene>
<reference evidence="3 4" key="1">
    <citation type="submission" date="2024-05" db="EMBL/GenBank/DDBJ databases">
        <authorList>
            <person name="Duchaud E."/>
        </authorList>
    </citation>
    <scope>NUCLEOTIDE SEQUENCE [LARGE SCALE GENOMIC DNA]</scope>
    <source>
        <strain evidence="3">Ena-SAMPLE-TAB-13-05-2024-13:56:06:370-140308</strain>
    </source>
</reference>
<accession>A0ABM9P9Z4</accession>
<comment type="caution">
    <text evidence="3">The sequence shown here is derived from an EMBL/GenBank/DDBJ whole genome shotgun (WGS) entry which is preliminary data.</text>
</comment>
<evidence type="ECO:0000256" key="1">
    <source>
        <dbReference type="SAM" id="SignalP"/>
    </source>
</evidence>
<dbReference type="SUPFAM" id="SSF75005">
    <property type="entry name" value="Arabinanase/levansucrase/invertase"/>
    <property type="match status" value="1"/>
</dbReference>
<protein>
    <submittedName>
        <fullName evidence="3">YHS domain-containing protein</fullName>
    </submittedName>
</protein>
<feature type="chain" id="PRO_5047360303" evidence="1">
    <location>
        <begin position="19"/>
        <end position="150"/>
    </location>
</feature>
<organism evidence="3 4">
    <name type="scientific">Tenacibaculum polynesiense</name>
    <dbReference type="NCBI Taxonomy" id="3137857"/>
    <lineage>
        <taxon>Bacteria</taxon>
        <taxon>Pseudomonadati</taxon>
        <taxon>Bacteroidota</taxon>
        <taxon>Flavobacteriia</taxon>
        <taxon>Flavobacteriales</taxon>
        <taxon>Flavobacteriaceae</taxon>
        <taxon>Tenacibaculum</taxon>
    </lineage>
</organism>
<evidence type="ECO:0000313" key="3">
    <source>
        <dbReference type="EMBL" id="CAL2102264.1"/>
    </source>
</evidence>
<dbReference type="EMBL" id="CAXJIO010000011">
    <property type="protein sequence ID" value="CAL2102264.1"/>
    <property type="molecule type" value="Genomic_DNA"/>
</dbReference>
<name>A0ABM9P9Z4_9FLAO</name>
<dbReference type="InterPro" id="IPR023296">
    <property type="entry name" value="Glyco_hydro_beta-prop_sf"/>
</dbReference>
<evidence type="ECO:0000259" key="2">
    <source>
        <dbReference type="Pfam" id="PF04945"/>
    </source>
</evidence>
<sequence length="150" mass="17578">MKNIFTFLLFFTSSLIFAQHTDYNTKKGYVAEGYDLVSYFNNDAPLEGKKKFQTTYDGAKFKFSSEENLNAFNEDPAKYIPQYGGYCAYAIAEKNKKMYIDPEVFEIRDGKLYLFYSSWIGSKLSDWQEGDVKKRQHKGDKNWETLKLKK</sequence>
<dbReference type="InterPro" id="IPR007029">
    <property type="entry name" value="YHS_dom"/>
</dbReference>
<feature type="domain" description="YHS" evidence="2">
    <location>
        <begin position="38"/>
        <end position="82"/>
    </location>
</feature>
<dbReference type="RefSeq" id="WP_348715408.1">
    <property type="nucleotide sequence ID" value="NZ_CAXJIO010000011.1"/>
</dbReference>
<dbReference type="NCBIfam" id="NF041384">
    <property type="entry name" value="YHS_seleno_dom"/>
    <property type="match status" value="1"/>
</dbReference>
<keyword evidence="1" id="KW-0732">Signal</keyword>
<dbReference type="Pfam" id="PF04945">
    <property type="entry name" value="YHS"/>
    <property type="match status" value="1"/>
</dbReference>